<evidence type="ECO:0000313" key="3">
    <source>
        <dbReference type="Proteomes" id="UP000045706"/>
    </source>
</evidence>
<dbReference type="EMBL" id="CVQI01034606">
    <property type="protein sequence ID" value="CRK45207.1"/>
    <property type="molecule type" value="Genomic_DNA"/>
</dbReference>
<protein>
    <submittedName>
        <fullName evidence="2">Uncharacterized protein</fullName>
    </submittedName>
</protein>
<dbReference type="AlphaFoldDB" id="A0A0G4NFD0"/>
<evidence type="ECO:0000313" key="2">
    <source>
        <dbReference type="EMBL" id="CRK45207.1"/>
    </source>
</evidence>
<gene>
    <name evidence="2" type="ORF">BN1723_006508</name>
</gene>
<accession>A0A0G4NFD0</accession>
<evidence type="ECO:0000256" key="1">
    <source>
        <dbReference type="SAM" id="MobiDB-lite"/>
    </source>
</evidence>
<organism evidence="2 3">
    <name type="scientific">Verticillium longisporum</name>
    <name type="common">Verticillium dahliae var. longisporum</name>
    <dbReference type="NCBI Taxonomy" id="100787"/>
    <lineage>
        <taxon>Eukaryota</taxon>
        <taxon>Fungi</taxon>
        <taxon>Dikarya</taxon>
        <taxon>Ascomycota</taxon>
        <taxon>Pezizomycotina</taxon>
        <taxon>Sordariomycetes</taxon>
        <taxon>Hypocreomycetidae</taxon>
        <taxon>Glomerellales</taxon>
        <taxon>Plectosphaerellaceae</taxon>
        <taxon>Verticillium</taxon>
    </lineage>
</organism>
<reference evidence="3" key="1">
    <citation type="submission" date="2015-05" db="EMBL/GenBank/DDBJ databases">
        <authorList>
            <person name="Fogelqvist Johan"/>
        </authorList>
    </citation>
    <scope>NUCLEOTIDE SEQUENCE [LARGE SCALE GENOMIC DNA]</scope>
</reference>
<sequence length="65" mass="6641">MISKWLLPRSPPVLVDWTTIFLPATGPVVNKGNPRVAGTAPAGLGTTVDGRGGETEGDVIVDGKG</sequence>
<feature type="region of interest" description="Disordered" evidence="1">
    <location>
        <begin position="38"/>
        <end position="65"/>
    </location>
</feature>
<proteinExistence type="predicted"/>
<dbReference type="Proteomes" id="UP000045706">
    <property type="component" value="Unassembled WGS sequence"/>
</dbReference>
<name>A0A0G4NFD0_VERLO</name>